<proteinExistence type="inferred from homology"/>
<dbReference type="InterPro" id="IPR005881">
    <property type="entry name" value="Ser_O-AcTrfase"/>
</dbReference>
<reference evidence="4 5" key="1">
    <citation type="submission" date="2020-06" db="EMBL/GenBank/DDBJ databases">
        <authorList>
            <person name="Duchaud E."/>
        </authorList>
    </citation>
    <scope>NUCLEOTIDE SEQUENCE [LARGE SCALE GENOMIC DNA]</scope>
    <source>
        <strain evidence="4">Alteromonas fortis</strain>
    </source>
</reference>
<sequence>MPSIFKLIRTDFARKKQIYMNDGAEISTLRIIFTDGTSANILYRLAYRCAQIRLLSPLALILSHINRVYNGCVIGVNAKFDEGFVIMHPIGVVINSKVIGGKNITLESGVVIGDEKGKSPILNDDIFFGAGAKAFGGINIGSNVKVGANAVVVKDVPSNTTALGIPAKAR</sequence>
<accession>A0A6T9Y4W2</accession>
<comment type="catalytic activity">
    <reaction evidence="3">
        <text>L-serine + acetyl-CoA = O-acetyl-L-serine + CoA</text>
        <dbReference type="Rhea" id="RHEA:24560"/>
        <dbReference type="ChEBI" id="CHEBI:33384"/>
        <dbReference type="ChEBI" id="CHEBI:57287"/>
        <dbReference type="ChEBI" id="CHEBI:57288"/>
        <dbReference type="ChEBI" id="CHEBI:58340"/>
        <dbReference type="EC" id="2.3.1.30"/>
    </reaction>
</comment>
<dbReference type="PIRSF" id="PIRSF000441">
    <property type="entry name" value="CysE"/>
    <property type="match status" value="1"/>
</dbReference>
<gene>
    <name evidence="4" type="ORF">ALFOR1_40169</name>
</gene>
<keyword evidence="2 3" id="KW-0012">Acyltransferase</keyword>
<dbReference type="GO" id="GO:0009001">
    <property type="term" value="F:serine O-acetyltransferase activity"/>
    <property type="evidence" value="ECO:0007669"/>
    <property type="project" value="UniProtKB-EC"/>
</dbReference>
<protein>
    <recommendedName>
        <fullName evidence="3">Serine acetyltransferase</fullName>
        <ecNumber evidence="3">2.3.1.30</ecNumber>
    </recommendedName>
</protein>
<evidence type="ECO:0000313" key="4">
    <source>
        <dbReference type="EMBL" id="CAB9494798.1"/>
    </source>
</evidence>
<dbReference type="GO" id="GO:0006535">
    <property type="term" value="P:cysteine biosynthetic process from serine"/>
    <property type="evidence" value="ECO:0007669"/>
    <property type="project" value="InterPro"/>
</dbReference>
<name>A0A6T9Y4W2_ALTMA</name>
<comment type="similarity">
    <text evidence="3">Belongs to the transferase hexapeptide repeat family.</text>
</comment>
<evidence type="ECO:0000256" key="3">
    <source>
        <dbReference type="PIRNR" id="PIRNR000441"/>
    </source>
</evidence>
<dbReference type="Gene3D" id="2.160.10.10">
    <property type="entry name" value="Hexapeptide repeat proteins"/>
    <property type="match status" value="1"/>
</dbReference>
<dbReference type="EMBL" id="LR812090">
    <property type="protein sequence ID" value="CAB9494798.1"/>
    <property type="molecule type" value="Genomic_DNA"/>
</dbReference>
<evidence type="ECO:0000256" key="1">
    <source>
        <dbReference type="ARBA" id="ARBA00022679"/>
    </source>
</evidence>
<dbReference type="PANTHER" id="PTHR42811">
    <property type="entry name" value="SERINE ACETYLTRANSFERASE"/>
    <property type="match status" value="1"/>
</dbReference>
<organism evidence="4 5">
    <name type="scientific">Alteromonas macleodii</name>
    <name type="common">Pseudoalteromonas macleodii</name>
    <dbReference type="NCBI Taxonomy" id="28108"/>
    <lineage>
        <taxon>Bacteria</taxon>
        <taxon>Pseudomonadati</taxon>
        <taxon>Pseudomonadota</taxon>
        <taxon>Gammaproteobacteria</taxon>
        <taxon>Alteromonadales</taxon>
        <taxon>Alteromonadaceae</taxon>
        <taxon>Alteromonas/Salinimonas group</taxon>
        <taxon>Alteromonas</taxon>
    </lineage>
</organism>
<dbReference type="InterPro" id="IPR011004">
    <property type="entry name" value="Trimer_LpxA-like_sf"/>
</dbReference>
<dbReference type="CDD" id="cd03354">
    <property type="entry name" value="LbH_SAT"/>
    <property type="match status" value="1"/>
</dbReference>
<evidence type="ECO:0000313" key="5">
    <source>
        <dbReference type="Proteomes" id="UP000509458"/>
    </source>
</evidence>
<dbReference type="SUPFAM" id="SSF51161">
    <property type="entry name" value="Trimeric LpxA-like enzymes"/>
    <property type="match status" value="1"/>
</dbReference>
<dbReference type="GO" id="GO:0005737">
    <property type="term" value="C:cytoplasm"/>
    <property type="evidence" value="ECO:0007669"/>
    <property type="project" value="InterPro"/>
</dbReference>
<dbReference type="Proteomes" id="UP000509458">
    <property type="component" value="Chromosome"/>
</dbReference>
<dbReference type="InterPro" id="IPR045304">
    <property type="entry name" value="LbH_SAT"/>
</dbReference>
<evidence type="ECO:0000256" key="2">
    <source>
        <dbReference type="ARBA" id="ARBA00023315"/>
    </source>
</evidence>
<keyword evidence="1 3" id="KW-0808">Transferase</keyword>
<dbReference type="EC" id="2.3.1.30" evidence="3"/>
<dbReference type="AlphaFoldDB" id="A0A6T9Y4W2"/>